<evidence type="ECO:0000256" key="1">
    <source>
        <dbReference type="SAM" id="Coils"/>
    </source>
</evidence>
<dbReference type="OrthoDB" id="3800814at2759"/>
<feature type="region of interest" description="Disordered" evidence="2">
    <location>
        <begin position="309"/>
        <end position="438"/>
    </location>
</feature>
<gene>
    <name evidence="3" type="ORF">BU26DRAFT_602080</name>
</gene>
<dbReference type="GeneID" id="54588649"/>
<evidence type="ECO:0000313" key="3">
    <source>
        <dbReference type="EMBL" id="KAF2254073.1"/>
    </source>
</evidence>
<name>A0A6A6IY13_9PLEO</name>
<feature type="coiled-coil region" evidence="1">
    <location>
        <begin position="278"/>
        <end position="309"/>
    </location>
</feature>
<feature type="compositionally biased region" description="Polar residues" evidence="2">
    <location>
        <begin position="386"/>
        <end position="404"/>
    </location>
</feature>
<protein>
    <submittedName>
        <fullName evidence="3">Uncharacterized protein</fullName>
    </submittedName>
</protein>
<organism evidence="3 4">
    <name type="scientific">Trematosphaeria pertusa</name>
    <dbReference type="NCBI Taxonomy" id="390896"/>
    <lineage>
        <taxon>Eukaryota</taxon>
        <taxon>Fungi</taxon>
        <taxon>Dikarya</taxon>
        <taxon>Ascomycota</taxon>
        <taxon>Pezizomycotina</taxon>
        <taxon>Dothideomycetes</taxon>
        <taxon>Pleosporomycetidae</taxon>
        <taxon>Pleosporales</taxon>
        <taxon>Massarineae</taxon>
        <taxon>Trematosphaeriaceae</taxon>
        <taxon>Trematosphaeria</taxon>
    </lineage>
</organism>
<accession>A0A6A6IY13</accession>
<dbReference type="AlphaFoldDB" id="A0A6A6IY13"/>
<evidence type="ECO:0000256" key="2">
    <source>
        <dbReference type="SAM" id="MobiDB-lite"/>
    </source>
</evidence>
<sequence>MNLKQKRDTLKRNAGFDGTITLLGNTHNLGIPDADFRHEVYADTDAPVQEKKPAPKKEKLDMKALLEEAEIGDPSTPSTSAPAKKDDEGRAAEGTPSGAAEYDPAAPQMALPDLLRKIQENSRIRAARDATPCYTHNPHLLNHAVAGAPYTHSLCRRCAPRRKCRQHREMFTQQTSISLCPHSYMTLYWAVNDPDNRRCSWKLEIRDYWGRSEWEEREGRREHGGCRVYRPRERVERLVSRVLWDMRAEREPLRGNERVVRDELYALLGAWERANMLRVERQERRKEQERRAQEKLAETLRVIQEIKEKEEASKKRKRSVEEGEVVESVEVGHVNKKARAESLKPSSTQQPTPPKSSSPTPEPVKSATPQPESFPPAADVSPEPTVPSSLKSVLSTPEQTQLSPPTARISPPSSASNKLKRSMSSSPTPSAKKSKKVRWAEDIEASHDIEHPRIMSPVYIREEDKGRFSPVEVVGRDFEDEVDYEDGDLD</sequence>
<feature type="compositionally biased region" description="Low complexity" evidence="2">
    <location>
        <begin position="422"/>
        <end position="431"/>
    </location>
</feature>
<reference evidence="3" key="1">
    <citation type="journal article" date="2020" name="Stud. Mycol.">
        <title>101 Dothideomycetes genomes: a test case for predicting lifestyles and emergence of pathogens.</title>
        <authorList>
            <person name="Haridas S."/>
            <person name="Albert R."/>
            <person name="Binder M."/>
            <person name="Bloem J."/>
            <person name="Labutti K."/>
            <person name="Salamov A."/>
            <person name="Andreopoulos B."/>
            <person name="Baker S."/>
            <person name="Barry K."/>
            <person name="Bills G."/>
            <person name="Bluhm B."/>
            <person name="Cannon C."/>
            <person name="Castanera R."/>
            <person name="Culley D."/>
            <person name="Daum C."/>
            <person name="Ezra D."/>
            <person name="Gonzalez J."/>
            <person name="Henrissat B."/>
            <person name="Kuo A."/>
            <person name="Liang C."/>
            <person name="Lipzen A."/>
            <person name="Lutzoni F."/>
            <person name="Magnuson J."/>
            <person name="Mondo S."/>
            <person name="Nolan M."/>
            <person name="Ohm R."/>
            <person name="Pangilinan J."/>
            <person name="Park H.-J."/>
            <person name="Ramirez L."/>
            <person name="Alfaro M."/>
            <person name="Sun H."/>
            <person name="Tritt A."/>
            <person name="Yoshinaga Y."/>
            <person name="Zwiers L.-H."/>
            <person name="Turgeon B."/>
            <person name="Goodwin S."/>
            <person name="Spatafora J."/>
            <person name="Crous P."/>
            <person name="Grigoriev I."/>
        </authorList>
    </citation>
    <scope>NUCLEOTIDE SEQUENCE</scope>
    <source>
        <strain evidence="3">CBS 122368</strain>
    </source>
</reference>
<feature type="region of interest" description="Disordered" evidence="2">
    <location>
        <begin position="67"/>
        <end position="106"/>
    </location>
</feature>
<keyword evidence="4" id="KW-1185">Reference proteome</keyword>
<dbReference type="RefSeq" id="XP_033689077.1">
    <property type="nucleotide sequence ID" value="XM_033835319.1"/>
</dbReference>
<evidence type="ECO:0000313" key="4">
    <source>
        <dbReference type="Proteomes" id="UP000800094"/>
    </source>
</evidence>
<dbReference type="Proteomes" id="UP000800094">
    <property type="component" value="Unassembled WGS sequence"/>
</dbReference>
<proteinExistence type="predicted"/>
<dbReference type="EMBL" id="ML987191">
    <property type="protein sequence ID" value="KAF2254073.1"/>
    <property type="molecule type" value="Genomic_DNA"/>
</dbReference>
<feature type="compositionally biased region" description="Pro residues" evidence="2">
    <location>
        <begin position="351"/>
        <end position="362"/>
    </location>
</feature>
<keyword evidence="1" id="KW-0175">Coiled coil</keyword>